<comment type="caution">
    <text evidence="1">The sequence shown here is derived from an EMBL/GenBank/DDBJ whole genome shotgun (WGS) entry which is preliminary data.</text>
</comment>
<dbReference type="Proteomes" id="UP000469292">
    <property type="component" value="Unassembled WGS sequence"/>
</dbReference>
<organism evidence="1 2">
    <name type="scientific">Bifidobacterium choloepi</name>
    <dbReference type="NCBI Taxonomy" id="2614131"/>
    <lineage>
        <taxon>Bacteria</taxon>
        <taxon>Bacillati</taxon>
        <taxon>Actinomycetota</taxon>
        <taxon>Actinomycetes</taxon>
        <taxon>Bifidobacteriales</taxon>
        <taxon>Bifidobacteriaceae</taxon>
        <taxon>Bifidobacterium</taxon>
    </lineage>
</organism>
<gene>
    <name evidence="1" type="ORF">F6S87_00910</name>
</gene>
<name>A0A6I5MXB2_9BIFI</name>
<sequence>MNDNENTVQKESLPQPGDLVVQTTIMHDRETVYSQTLYPFTSYDQALDVYHDNLNMFPVAAGGMWQDMLDADEPHAQKHRDGILPTPEWAGIVSLATIKTVYDDGRADLNEPIQSNWFALADAVVMVLLVDDVESCRERQVAAEAELFTAQQSGDDIAIHQVQHLVDTEREQFETLGRRVGELFGKLYRGTESE</sequence>
<keyword evidence="2" id="KW-1185">Reference proteome</keyword>
<dbReference type="RefSeq" id="WP_163226804.1">
    <property type="nucleotide sequence ID" value="NZ_VYSG01000001.1"/>
</dbReference>
<protein>
    <submittedName>
        <fullName evidence="1">Uncharacterized protein</fullName>
    </submittedName>
</protein>
<dbReference type="EMBL" id="VYSG01000001">
    <property type="protein sequence ID" value="NEG69208.1"/>
    <property type="molecule type" value="Genomic_DNA"/>
</dbReference>
<evidence type="ECO:0000313" key="1">
    <source>
        <dbReference type="EMBL" id="NEG69208.1"/>
    </source>
</evidence>
<evidence type="ECO:0000313" key="2">
    <source>
        <dbReference type="Proteomes" id="UP000469292"/>
    </source>
</evidence>
<reference evidence="1 2" key="1">
    <citation type="submission" date="2019-09" db="EMBL/GenBank/DDBJ databases">
        <title>Phylogenetic characterization of a novel taxon of the genus Bifidobacterium: Bifidobacterium choloepi sp. nov.</title>
        <authorList>
            <person name="Modesto M."/>
            <person name="Satti M."/>
        </authorList>
    </citation>
    <scope>NUCLEOTIDE SEQUENCE [LARGE SCALE GENOMIC DNA]</scope>
    <source>
        <strain evidence="1 2">BRDM6</strain>
    </source>
</reference>
<proteinExistence type="predicted"/>
<dbReference type="AlphaFoldDB" id="A0A6I5MXB2"/>
<accession>A0A6I5MXB2</accession>